<accession>A0ABP6MUM2</accession>
<dbReference type="EMBL" id="BAAAUT010000006">
    <property type="protein sequence ID" value="GAA3121672.1"/>
    <property type="molecule type" value="Genomic_DNA"/>
</dbReference>
<dbReference type="Gene3D" id="3.40.190.10">
    <property type="entry name" value="Periplasmic binding protein-like II"/>
    <property type="match status" value="2"/>
</dbReference>
<feature type="signal peptide" evidence="1">
    <location>
        <begin position="1"/>
        <end position="21"/>
    </location>
</feature>
<dbReference type="Pfam" id="PF01547">
    <property type="entry name" value="SBP_bac_1"/>
    <property type="match status" value="1"/>
</dbReference>
<proteinExistence type="predicted"/>
<dbReference type="RefSeq" id="WP_344856473.1">
    <property type="nucleotide sequence ID" value="NZ_BAAAUT010000006.1"/>
</dbReference>
<dbReference type="Proteomes" id="UP001500320">
    <property type="component" value="Unassembled WGS sequence"/>
</dbReference>
<comment type="caution">
    <text evidence="2">The sequence shown here is derived from an EMBL/GenBank/DDBJ whole genome shotgun (WGS) entry which is preliminary data.</text>
</comment>
<evidence type="ECO:0000313" key="2">
    <source>
        <dbReference type="EMBL" id="GAA3121672.1"/>
    </source>
</evidence>
<organism evidence="2 3">
    <name type="scientific">Planomonospora alba</name>
    <dbReference type="NCBI Taxonomy" id="161354"/>
    <lineage>
        <taxon>Bacteria</taxon>
        <taxon>Bacillati</taxon>
        <taxon>Actinomycetota</taxon>
        <taxon>Actinomycetes</taxon>
        <taxon>Streptosporangiales</taxon>
        <taxon>Streptosporangiaceae</taxon>
        <taxon>Planomonospora</taxon>
    </lineage>
</organism>
<reference evidence="3" key="1">
    <citation type="journal article" date="2019" name="Int. J. Syst. Evol. Microbiol.">
        <title>The Global Catalogue of Microorganisms (GCM) 10K type strain sequencing project: providing services to taxonomists for standard genome sequencing and annotation.</title>
        <authorList>
            <consortium name="The Broad Institute Genomics Platform"/>
            <consortium name="The Broad Institute Genome Sequencing Center for Infectious Disease"/>
            <person name="Wu L."/>
            <person name="Ma J."/>
        </authorList>
    </citation>
    <scope>NUCLEOTIDE SEQUENCE [LARGE SCALE GENOMIC DNA]</scope>
    <source>
        <strain evidence="3">JCM 9373</strain>
    </source>
</reference>
<sequence>MRSLKTVALLAAAALTLTACGGGDGGGESADGKVKIRFSYWGSDSRQKLTEQVIAAFEKKNPNIDVVGEFSDWPSYYESLATKVAANDAPDVMTLEIRGLAEYAGRGALLDLAGKVNTADLDQEVLKANQVDGKQYAIPTGVNVFAMYANKAVLDKAGVELPDDKTWTWDDYIKLSAKISEAGKGEYYGTEYTSNNPTFPTIYAAQRGEKLYDNGKIGISADTLKAWWGTFLTMIETKASPDAAKMNEIIAGGVEQSLIGTNKGAFGMWWSNQLGTLSKVSGSELTMLRMPKLDASGGNGMFLQPAMHWTISSKTEHPAEAQKFVDFLLNDPEAGGILLSDRGLPINSKVLEAIKGKLTPADQQSVDFIEQIRSELTQAIVPPKGASKMEDIIKRYTEAVTAGQQTPEDAAAKFLEEANAAISG</sequence>
<feature type="chain" id="PRO_5046965052" evidence="1">
    <location>
        <begin position="22"/>
        <end position="424"/>
    </location>
</feature>
<dbReference type="PANTHER" id="PTHR43649">
    <property type="entry name" value="ARABINOSE-BINDING PROTEIN-RELATED"/>
    <property type="match status" value="1"/>
</dbReference>
<keyword evidence="1" id="KW-0732">Signal</keyword>
<dbReference type="PROSITE" id="PS51257">
    <property type="entry name" value="PROKAR_LIPOPROTEIN"/>
    <property type="match status" value="1"/>
</dbReference>
<dbReference type="SUPFAM" id="SSF53850">
    <property type="entry name" value="Periplasmic binding protein-like II"/>
    <property type="match status" value="1"/>
</dbReference>
<dbReference type="PANTHER" id="PTHR43649:SF11">
    <property type="entry name" value="ABC TRANSPORTER SUBSTRATE-BINDING PROTEIN YESO-RELATED"/>
    <property type="match status" value="1"/>
</dbReference>
<protein>
    <submittedName>
        <fullName evidence="2">Extracellular solute-binding protein</fullName>
    </submittedName>
</protein>
<name>A0ABP6MUM2_9ACTN</name>
<evidence type="ECO:0000256" key="1">
    <source>
        <dbReference type="SAM" id="SignalP"/>
    </source>
</evidence>
<evidence type="ECO:0000313" key="3">
    <source>
        <dbReference type="Proteomes" id="UP001500320"/>
    </source>
</evidence>
<keyword evidence="3" id="KW-1185">Reference proteome</keyword>
<gene>
    <name evidence="2" type="ORF">GCM10010466_10740</name>
</gene>
<dbReference type="InterPro" id="IPR050490">
    <property type="entry name" value="Bact_solute-bd_prot1"/>
</dbReference>
<dbReference type="InterPro" id="IPR006059">
    <property type="entry name" value="SBP"/>
</dbReference>